<feature type="transmembrane region" description="Helical" evidence="2">
    <location>
        <begin position="165"/>
        <end position="186"/>
    </location>
</feature>
<evidence type="ECO:0000259" key="3">
    <source>
        <dbReference type="Pfam" id="PF02397"/>
    </source>
</evidence>
<reference evidence="4 5" key="1">
    <citation type="submission" date="2018-03" db="EMBL/GenBank/DDBJ databases">
        <title>Genomic Encyclopedia of Archaeal and Bacterial Type Strains, Phase II (KMG-II): from individual species to whole genera.</title>
        <authorList>
            <person name="Goeker M."/>
        </authorList>
    </citation>
    <scope>NUCLEOTIDE SEQUENCE [LARGE SCALE GENOMIC DNA]</scope>
    <source>
        <strain evidence="4 5">DSM 100346</strain>
    </source>
</reference>
<dbReference type="InterPro" id="IPR011006">
    <property type="entry name" value="CheY-like_superfamily"/>
</dbReference>
<dbReference type="GO" id="GO:0016780">
    <property type="term" value="F:phosphotransferase activity, for other substituted phosphate groups"/>
    <property type="evidence" value="ECO:0007669"/>
    <property type="project" value="TreeGrafter"/>
</dbReference>
<dbReference type="RefSeq" id="WP_109673710.1">
    <property type="nucleotide sequence ID" value="NZ_QGDT01000003.1"/>
</dbReference>
<evidence type="ECO:0000313" key="5">
    <source>
        <dbReference type="Proteomes" id="UP000245880"/>
    </source>
</evidence>
<keyword evidence="4" id="KW-0808">Transferase</keyword>
<organism evidence="4 5">
    <name type="scientific">Dyadobacter jejuensis</name>
    <dbReference type="NCBI Taxonomy" id="1082580"/>
    <lineage>
        <taxon>Bacteria</taxon>
        <taxon>Pseudomonadati</taxon>
        <taxon>Bacteroidota</taxon>
        <taxon>Cytophagia</taxon>
        <taxon>Cytophagales</taxon>
        <taxon>Spirosomataceae</taxon>
        <taxon>Dyadobacter</taxon>
    </lineage>
</organism>
<dbReference type="OrthoDB" id="9774190at2"/>
<accession>A0A316AM00</accession>
<dbReference type="SUPFAM" id="SSF52172">
    <property type="entry name" value="CheY-like"/>
    <property type="match status" value="1"/>
</dbReference>
<dbReference type="PANTHER" id="PTHR30576:SF0">
    <property type="entry name" value="UNDECAPRENYL-PHOSPHATE N-ACETYLGALACTOSAMINYL 1-PHOSPHATE TRANSFERASE-RELATED"/>
    <property type="match status" value="1"/>
</dbReference>
<dbReference type="AlphaFoldDB" id="A0A316AM00"/>
<protein>
    <submittedName>
        <fullName evidence="4">Sugar transferase</fullName>
    </submittedName>
</protein>
<gene>
    <name evidence="4" type="ORF">CLV98_103140</name>
</gene>
<sequence>MELTAEKSVIRPVDKAPVAVYRIICLNRDFEQYLWMLEKFGNAVQVEYFDTKQGVVDALAQYFPADVVMAHENAMGFELLQEIRADAKYGNIPFIILVDRLEPERVSKARQYAADDIFDARFSKGDLLARLQYFNKRHWYIAEKASRKIASNNVKIPFWKRSMDLIVTGSALLVLLPLLLLVALVIRLDSKGPVIYKSKRVGSGYKIFSLYKFRTMRIDADSLMRQMSALNMYNRSSEPKATEREDFMLCSDCTLPSQCSRRLFLDGKEICEIVHSQQKEQKAAFMKFQNDPRITRVGQFLRNTSLDELPQLFNIVRGDMSLVGNRPLPLYEAEKLTTDFAILRFAGPAGLTGLWQVTKRGKGKSDMSEEERTELDVRYAQEFSFGMDMQIILKTFPALLQTENV</sequence>
<evidence type="ECO:0000256" key="1">
    <source>
        <dbReference type="ARBA" id="ARBA00006464"/>
    </source>
</evidence>
<name>A0A316AM00_9BACT</name>
<dbReference type="Pfam" id="PF02397">
    <property type="entry name" value="Bac_transf"/>
    <property type="match status" value="1"/>
</dbReference>
<dbReference type="EMBL" id="QGDT01000003">
    <property type="protein sequence ID" value="PWJ58773.1"/>
    <property type="molecule type" value="Genomic_DNA"/>
</dbReference>
<feature type="domain" description="Bacterial sugar transferase" evidence="3">
    <location>
        <begin position="160"/>
        <end position="400"/>
    </location>
</feature>
<comment type="similarity">
    <text evidence="1">Belongs to the bacterial sugar transferase family.</text>
</comment>
<dbReference type="Gene3D" id="3.40.50.2300">
    <property type="match status" value="1"/>
</dbReference>
<keyword evidence="5" id="KW-1185">Reference proteome</keyword>
<keyword evidence="2" id="KW-0812">Transmembrane</keyword>
<proteinExistence type="inferred from homology"/>
<comment type="caution">
    <text evidence="4">The sequence shown here is derived from an EMBL/GenBank/DDBJ whole genome shotgun (WGS) entry which is preliminary data.</text>
</comment>
<evidence type="ECO:0000313" key="4">
    <source>
        <dbReference type="EMBL" id="PWJ58773.1"/>
    </source>
</evidence>
<dbReference type="InterPro" id="IPR003362">
    <property type="entry name" value="Bact_transf"/>
</dbReference>
<dbReference type="PANTHER" id="PTHR30576">
    <property type="entry name" value="COLANIC BIOSYNTHESIS UDP-GLUCOSE LIPID CARRIER TRANSFERASE"/>
    <property type="match status" value="1"/>
</dbReference>
<evidence type="ECO:0000256" key="2">
    <source>
        <dbReference type="SAM" id="Phobius"/>
    </source>
</evidence>
<dbReference type="Proteomes" id="UP000245880">
    <property type="component" value="Unassembled WGS sequence"/>
</dbReference>
<keyword evidence="2" id="KW-0472">Membrane</keyword>
<keyword evidence="2" id="KW-1133">Transmembrane helix</keyword>